<dbReference type="InterPro" id="IPR000182">
    <property type="entry name" value="GNAT_dom"/>
</dbReference>
<accession>A0A895XXB9</accession>
<keyword evidence="5" id="KW-1185">Reference proteome</keyword>
<evidence type="ECO:0000256" key="1">
    <source>
        <dbReference type="ARBA" id="ARBA00022679"/>
    </source>
</evidence>
<dbReference type="PANTHER" id="PTHR43877">
    <property type="entry name" value="AMINOALKYLPHOSPHONATE N-ACETYLTRANSFERASE-RELATED-RELATED"/>
    <property type="match status" value="1"/>
</dbReference>
<keyword evidence="2" id="KW-0012">Acyltransferase</keyword>
<gene>
    <name evidence="4" type="ORF">JQS30_08235</name>
</gene>
<dbReference type="PROSITE" id="PS51186">
    <property type="entry name" value="GNAT"/>
    <property type="match status" value="1"/>
</dbReference>
<dbReference type="SUPFAM" id="SSF55729">
    <property type="entry name" value="Acyl-CoA N-acyltransferases (Nat)"/>
    <property type="match status" value="1"/>
</dbReference>
<proteinExistence type="predicted"/>
<dbReference type="CDD" id="cd04301">
    <property type="entry name" value="NAT_SF"/>
    <property type="match status" value="1"/>
</dbReference>
<evidence type="ECO:0000313" key="4">
    <source>
        <dbReference type="EMBL" id="QSB06860.1"/>
    </source>
</evidence>
<organism evidence="4 5">
    <name type="scientific">Natronoglycomyces albus</name>
    <dbReference type="NCBI Taxonomy" id="2811108"/>
    <lineage>
        <taxon>Bacteria</taxon>
        <taxon>Bacillati</taxon>
        <taxon>Actinomycetota</taxon>
        <taxon>Actinomycetes</taxon>
        <taxon>Glycomycetales</taxon>
        <taxon>Glycomycetaceae</taxon>
        <taxon>Natronoglycomyces</taxon>
    </lineage>
</organism>
<dbReference type="Gene3D" id="3.40.630.30">
    <property type="match status" value="1"/>
</dbReference>
<dbReference type="Pfam" id="PF00583">
    <property type="entry name" value="Acetyltransf_1"/>
    <property type="match status" value="1"/>
</dbReference>
<sequence>MSEDVLTQHNSRLRALDDLLGASTELPLATDNDTLLSTDGGEALARVNRVDTDSFLAAFSAAENHQLIARVAGSEAMSDLLDQWVAQLPTRLGPDAEASLTWPSRDVAMAHLFKVHGLAPNVIVAARRSGTPIPLGTDTVTVRPLTEADLTVATQLWMEVVAWDNHFLNHPNRPATEKNIHDMLVADLDDDPWTWVAQQGSDIIGLLSLSKPERSAWVQPMVAIEPVSYLMCLGVSARARSGGVGAALVNRAHSTLEKAGIPVTLLHYNAWNPLSGPFWHRLGYRPLWTSWVRRR</sequence>
<dbReference type="Proteomes" id="UP000662939">
    <property type="component" value="Chromosome"/>
</dbReference>
<name>A0A895XXB9_9ACTN</name>
<keyword evidence="1" id="KW-0808">Transferase</keyword>
<dbReference type="InterPro" id="IPR016181">
    <property type="entry name" value="Acyl_CoA_acyltransferase"/>
</dbReference>
<dbReference type="InterPro" id="IPR050832">
    <property type="entry name" value="Bact_Acetyltransf"/>
</dbReference>
<dbReference type="AlphaFoldDB" id="A0A895XXB9"/>
<dbReference type="GO" id="GO:0016747">
    <property type="term" value="F:acyltransferase activity, transferring groups other than amino-acyl groups"/>
    <property type="evidence" value="ECO:0007669"/>
    <property type="project" value="InterPro"/>
</dbReference>
<evidence type="ECO:0000313" key="5">
    <source>
        <dbReference type="Proteomes" id="UP000662939"/>
    </source>
</evidence>
<evidence type="ECO:0000259" key="3">
    <source>
        <dbReference type="PROSITE" id="PS51186"/>
    </source>
</evidence>
<dbReference type="RefSeq" id="WP_213172867.1">
    <property type="nucleotide sequence ID" value="NZ_CP070496.1"/>
</dbReference>
<reference evidence="4" key="1">
    <citation type="submission" date="2021-02" db="EMBL/GenBank/DDBJ databases">
        <title>Natronoglycomyces albus gen. nov., sp. nov, a haloalkaliphilic actinobacterium from a soda solonchak soil.</title>
        <authorList>
            <person name="Sorokin D.Y."/>
            <person name="Khijniak T.V."/>
            <person name="Zakharycheva A.P."/>
            <person name="Boueva O.V."/>
            <person name="Ariskina E.V."/>
            <person name="Hahnke R.L."/>
            <person name="Bunk B."/>
            <person name="Sproer C."/>
            <person name="Schumann P."/>
            <person name="Evtushenko L.I."/>
            <person name="Kublanov I.V."/>
        </authorList>
    </citation>
    <scope>NUCLEOTIDE SEQUENCE</scope>
    <source>
        <strain evidence="4">DSM 106290</strain>
    </source>
</reference>
<dbReference type="EMBL" id="CP070496">
    <property type="protein sequence ID" value="QSB06860.1"/>
    <property type="molecule type" value="Genomic_DNA"/>
</dbReference>
<feature type="domain" description="N-acetyltransferase" evidence="3">
    <location>
        <begin position="140"/>
        <end position="295"/>
    </location>
</feature>
<dbReference type="KEGG" id="nav:JQS30_08235"/>
<evidence type="ECO:0000256" key="2">
    <source>
        <dbReference type="ARBA" id="ARBA00023315"/>
    </source>
</evidence>
<protein>
    <submittedName>
        <fullName evidence="4">GNAT family N-acetyltransferase</fullName>
    </submittedName>
</protein>